<accession>A0A1Y2HDS2</accession>
<dbReference type="AlphaFoldDB" id="A0A1Y2HDS2"/>
<reference evidence="1 2" key="1">
    <citation type="submission" date="2016-07" db="EMBL/GenBank/DDBJ databases">
        <title>Pervasive Adenine N6-methylation of Active Genes in Fungi.</title>
        <authorList>
            <consortium name="DOE Joint Genome Institute"/>
            <person name="Mondo S.J."/>
            <person name="Dannebaum R.O."/>
            <person name="Kuo R.C."/>
            <person name="Labutti K."/>
            <person name="Haridas S."/>
            <person name="Kuo A."/>
            <person name="Salamov A."/>
            <person name="Ahrendt S.R."/>
            <person name="Lipzen A."/>
            <person name="Sullivan W."/>
            <person name="Andreopoulos W.B."/>
            <person name="Clum A."/>
            <person name="Lindquist E."/>
            <person name="Daum C."/>
            <person name="Ramamoorthy G.K."/>
            <person name="Gryganskyi A."/>
            <person name="Culley D."/>
            <person name="Magnuson J.K."/>
            <person name="James T.Y."/>
            <person name="O'Malley M.A."/>
            <person name="Stajich J.E."/>
            <person name="Spatafora J.W."/>
            <person name="Visel A."/>
            <person name="Grigoriev I.V."/>
        </authorList>
    </citation>
    <scope>NUCLEOTIDE SEQUENCE [LARGE SCALE GENOMIC DNA]</scope>
    <source>
        <strain evidence="1 2">PL171</strain>
    </source>
</reference>
<protein>
    <submittedName>
        <fullName evidence="1">Uncharacterized protein</fullName>
    </submittedName>
</protein>
<gene>
    <name evidence="1" type="ORF">BCR44DRAFT_367473</name>
</gene>
<name>A0A1Y2HDS2_9FUNG</name>
<dbReference type="Proteomes" id="UP000193411">
    <property type="component" value="Unassembled WGS sequence"/>
</dbReference>
<proteinExistence type="predicted"/>
<evidence type="ECO:0000313" key="1">
    <source>
        <dbReference type="EMBL" id="ORZ32695.1"/>
    </source>
</evidence>
<organism evidence="1 2">
    <name type="scientific">Catenaria anguillulae PL171</name>
    <dbReference type="NCBI Taxonomy" id="765915"/>
    <lineage>
        <taxon>Eukaryota</taxon>
        <taxon>Fungi</taxon>
        <taxon>Fungi incertae sedis</taxon>
        <taxon>Blastocladiomycota</taxon>
        <taxon>Blastocladiomycetes</taxon>
        <taxon>Blastocladiales</taxon>
        <taxon>Catenariaceae</taxon>
        <taxon>Catenaria</taxon>
    </lineage>
</organism>
<comment type="caution">
    <text evidence="1">The sequence shown here is derived from an EMBL/GenBank/DDBJ whole genome shotgun (WGS) entry which is preliminary data.</text>
</comment>
<dbReference type="EMBL" id="MCFL01000043">
    <property type="protein sequence ID" value="ORZ32695.1"/>
    <property type="molecule type" value="Genomic_DNA"/>
</dbReference>
<evidence type="ECO:0000313" key="2">
    <source>
        <dbReference type="Proteomes" id="UP000193411"/>
    </source>
</evidence>
<sequence length="188" mass="20478">MASCPTLPGQGQVQVQVQRQEPEPSLLYLASTRPRLQDGGLIAAQLVYNGDEVSKPIDNVAHNVPHDKVRIASVIVLPLPHILGPVPAQAAAPAGVFAMGNLPDWIRPDVEAIVAIRDGFRARAGGRRVVSLPLFLFGDDFGRRTRSFGPNYKWEMSFASLPNELRPFFAQFLATSKFLHATTIGEAI</sequence>
<keyword evidence="2" id="KW-1185">Reference proteome</keyword>